<feature type="domain" description="PilZ" evidence="4">
    <location>
        <begin position="102"/>
        <end position="195"/>
    </location>
</feature>
<dbReference type="RefSeq" id="WP_248008955.1">
    <property type="nucleotide sequence ID" value="NZ_JAJHVV010000006.1"/>
</dbReference>
<gene>
    <name evidence="6" type="ORF">KP803_11400</name>
</gene>
<keyword evidence="6" id="KW-0282">Flagellum</keyword>
<evidence type="ECO:0000313" key="6">
    <source>
        <dbReference type="EMBL" id="MCK6263874.1"/>
    </source>
</evidence>
<dbReference type="Pfam" id="PF12945">
    <property type="entry name" value="PilZNR"/>
    <property type="match status" value="1"/>
</dbReference>
<dbReference type="SUPFAM" id="SSF141371">
    <property type="entry name" value="PilZ domain-like"/>
    <property type="match status" value="2"/>
</dbReference>
<protein>
    <submittedName>
        <fullName evidence="6">Flagellar brake protein</fullName>
    </submittedName>
</protein>
<keyword evidence="2" id="KW-0547">Nucleotide-binding</keyword>
<comment type="caution">
    <text evidence="6">The sequence shown here is derived from an EMBL/GenBank/DDBJ whole genome shotgun (WGS) entry which is preliminary data.</text>
</comment>
<evidence type="ECO:0000256" key="2">
    <source>
        <dbReference type="ARBA" id="ARBA00022741"/>
    </source>
</evidence>
<keyword evidence="6" id="KW-0969">Cilium</keyword>
<feature type="domain" description="Type III secretion system flagellar brake protein YcgR PilZN" evidence="5">
    <location>
        <begin position="17"/>
        <end position="93"/>
    </location>
</feature>
<dbReference type="EMBL" id="JAJHVV010000006">
    <property type="protein sequence ID" value="MCK6263874.1"/>
    <property type="molecule type" value="Genomic_DNA"/>
</dbReference>
<reference evidence="6" key="1">
    <citation type="submission" date="2021-11" db="EMBL/GenBank/DDBJ databases">
        <title>Vibrio ZSDE26 sp. nov. and Vibrio ZSDZ34 sp. nov., isolated from coastal seawater in Qingdao.</title>
        <authorList>
            <person name="Zhang P."/>
        </authorList>
    </citation>
    <scope>NUCLEOTIDE SEQUENCE</scope>
    <source>
        <strain evidence="6">ZSDE26</strain>
    </source>
</reference>
<name>A0A9X1XQU3_9VIBR</name>
<dbReference type="AlphaFoldDB" id="A0A9X1XQU3"/>
<proteinExistence type="predicted"/>
<dbReference type="InterPro" id="IPR009875">
    <property type="entry name" value="PilZ_domain"/>
</dbReference>
<sequence>MLVPGLKFSASIEFGPRDSFSFPTHIIGFKTDHYIIIDIPSKAREALLMRKTDNVSIIIRGICNTKLGHVIAFKTRILNKISRPASLMFLRIPKHFISKPARTDERFSFDIPATICEGTKTYHAHLIDISISGCALFVAGENELTLSSVIEVESDVTNLIKQTIKYTIANIQKHKDGHKIGVHFNQKIEMDDNIKRKVLELAVNSDSL</sequence>
<dbReference type="Pfam" id="PF07238">
    <property type="entry name" value="PilZ"/>
    <property type="match status" value="1"/>
</dbReference>
<keyword evidence="3" id="KW-0975">Bacterial flagellum</keyword>
<dbReference type="Gene3D" id="2.40.10.220">
    <property type="entry name" value="predicted glycosyltransferase like domains"/>
    <property type="match status" value="1"/>
</dbReference>
<dbReference type="GO" id="GO:0035438">
    <property type="term" value="F:cyclic-di-GMP binding"/>
    <property type="evidence" value="ECO:0007669"/>
    <property type="project" value="InterPro"/>
</dbReference>
<keyword evidence="7" id="KW-1185">Reference proteome</keyword>
<evidence type="ECO:0000259" key="4">
    <source>
        <dbReference type="Pfam" id="PF07238"/>
    </source>
</evidence>
<evidence type="ECO:0000259" key="5">
    <source>
        <dbReference type="Pfam" id="PF12945"/>
    </source>
</evidence>
<accession>A0A9X1XQU3</accession>
<evidence type="ECO:0000313" key="7">
    <source>
        <dbReference type="Proteomes" id="UP001139559"/>
    </source>
</evidence>
<evidence type="ECO:0000256" key="1">
    <source>
        <dbReference type="ARBA" id="ARBA00022636"/>
    </source>
</evidence>
<evidence type="ECO:0000256" key="3">
    <source>
        <dbReference type="ARBA" id="ARBA00023143"/>
    </source>
</evidence>
<dbReference type="Gene3D" id="2.30.110.10">
    <property type="entry name" value="Electron Transport, Fmn-binding Protein, Chain A"/>
    <property type="match status" value="1"/>
</dbReference>
<keyword evidence="6" id="KW-0966">Cell projection</keyword>
<dbReference type="InterPro" id="IPR009926">
    <property type="entry name" value="T3SS_YcgR_PilZN"/>
</dbReference>
<dbReference type="Proteomes" id="UP001139559">
    <property type="component" value="Unassembled WGS sequence"/>
</dbReference>
<keyword evidence="1" id="KW-0973">c-di-GMP</keyword>
<dbReference type="InterPro" id="IPR012349">
    <property type="entry name" value="Split_barrel_FMN-bd"/>
</dbReference>
<organism evidence="6 7">
    <name type="scientific">Vibrio amylolyticus</name>
    <dbReference type="NCBI Taxonomy" id="2847292"/>
    <lineage>
        <taxon>Bacteria</taxon>
        <taxon>Pseudomonadati</taxon>
        <taxon>Pseudomonadota</taxon>
        <taxon>Gammaproteobacteria</taxon>
        <taxon>Vibrionales</taxon>
        <taxon>Vibrionaceae</taxon>
        <taxon>Vibrio</taxon>
    </lineage>
</organism>